<reference evidence="9 10" key="1">
    <citation type="submission" date="2024-06" db="EMBL/GenBank/DDBJ databases">
        <title>The Natural Products Discovery Center: Release of the First 8490 Sequenced Strains for Exploring Actinobacteria Biosynthetic Diversity.</title>
        <authorList>
            <person name="Kalkreuter E."/>
            <person name="Kautsar S.A."/>
            <person name="Yang D."/>
            <person name="Bader C.D."/>
            <person name="Teijaro C.N."/>
            <person name="Fluegel L."/>
            <person name="Davis C.M."/>
            <person name="Simpson J.R."/>
            <person name="Lauterbach L."/>
            <person name="Steele A.D."/>
            <person name="Gui C."/>
            <person name="Meng S."/>
            <person name="Li G."/>
            <person name="Viehrig K."/>
            <person name="Ye F."/>
            <person name="Su P."/>
            <person name="Kiefer A.F."/>
            <person name="Nichols A."/>
            <person name="Cepeda A.J."/>
            <person name="Yan W."/>
            <person name="Fan B."/>
            <person name="Jiang Y."/>
            <person name="Adhikari A."/>
            <person name="Zheng C.-J."/>
            <person name="Schuster L."/>
            <person name="Cowan T.M."/>
            <person name="Smanski M.J."/>
            <person name="Chevrette M.G."/>
            <person name="De Carvalho L.P.S."/>
            <person name="Shen B."/>
        </authorList>
    </citation>
    <scope>NUCLEOTIDE SEQUENCE [LARGE SCALE GENOMIC DNA]</scope>
    <source>
        <strain evidence="9 10">NPDC050100</strain>
    </source>
</reference>
<dbReference type="PROSITE" id="PS50928">
    <property type="entry name" value="ABC_TM1"/>
    <property type="match status" value="1"/>
</dbReference>
<gene>
    <name evidence="9" type="ORF">AB0I59_06590</name>
</gene>
<feature type="domain" description="ABC transmembrane type-1" evidence="8">
    <location>
        <begin position="93"/>
        <end position="273"/>
    </location>
</feature>
<dbReference type="EMBL" id="JBFALK010000003">
    <property type="protein sequence ID" value="MEV0968284.1"/>
    <property type="molecule type" value="Genomic_DNA"/>
</dbReference>
<name>A0ABV3G9I0_MICGL</name>
<dbReference type="CDD" id="cd06261">
    <property type="entry name" value="TM_PBP2"/>
    <property type="match status" value="1"/>
</dbReference>
<dbReference type="PANTHER" id="PTHR30151:SF0">
    <property type="entry name" value="ABC TRANSPORTER PERMEASE PROTEIN MJ0413-RELATED"/>
    <property type="match status" value="1"/>
</dbReference>
<sequence>MSAANGTGAVTPPAAPSGVSVAGVAGRVLRGLAWAGQRLWLLAALLVLWEVLARQAGSLFIPPFSTIVTAFADTWLSDRPVALFLSDQFRADVLPSLARLGAGYGMATVIGVCGGIVLGVWRQAGAFFNPLIRLGMAVPVTMLLPVAIVIFGITSGMNIFLIALGCLWPILVNTYDGIRGLDTTMTTAARSLRLSPRRHFLSVLLPGASPSIVAGMRISVGIGLVLMVISELFAATAGLGFFIVNQQKLFRFPELWSAILLVALLGILLNGIFELAERSVLRWHRAAKAGAGDRR</sequence>
<dbReference type="Proteomes" id="UP001551675">
    <property type="component" value="Unassembled WGS sequence"/>
</dbReference>
<keyword evidence="4 7" id="KW-0812">Transmembrane</keyword>
<evidence type="ECO:0000313" key="9">
    <source>
        <dbReference type="EMBL" id="MEV0968284.1"/>
    </source>
</evidence>
<comment type="caution">
    <text evidence="9">The sequence shown here is derived from an EMBL/GenBank/DDBJ whole genome shotgun (WGS) entry which is preliminary data.</text>
</comment>
<feature type="transmembrane region" description="Helical" evidence="7">
    <location>
        <begin position="224"/>
        <end position="243"/>
    </location>
</feature>
<evidence type="ECO:0000256" key="5">
    <source>
        <dbReference type="ARBA" id="ARBA00022989"/>
    </source>
</evidence>
<evidence type="ECO:0000256" key="6">
    <source>
        <dbReference type="ARBA" id="ARBA00023136"/>
    </source>
</evidence>
<proteinExistence type="inferred from homology"/>
<evidence type="ECO:0000256" key="2">
    <source>
        <dbReference type="ARBA" id="ARBA00022448"/>
    </source>
</evidence>
<dbReference type="SUPFAM" id="SSF161098">
    <property type="entry name" value="MetI-like"/>
    <property type="match status" value="1"/>
</dbReference>
<dbReference type="InterPro" id="IPR000515">
    <property type="entry name" value="MetI-like"/>
</dbReference>
<dbReference type="PANTHER" id="PTHR30151">
    <property type="entry name" value="ALKANE SULFONATE ABC TRANSPORTER-RELATED, MEMBRANE SUBUNIT"/>
    <property type="match status" value="1"/>
</dbReference>
<comment type="subcellular location">
    <subcellularLocation>
        <location evidence="1 7">Cell membrane</location>
        <topology evidence="1 7">Multi-pass membrane protein</topology>
    </subcellularLocation>
</comment>
<dbReference type="RefSeq" id="WP_358130784.1">
    <property type="nucleotide sequence ID" value="NZ_JBFALK010000003.1"/>
</dbReference>
<dbReference type="Pfam" id="PF00528">
    <property type="entry name" value="BPD_transp_1"/>
    <property type="match status" value="1"/>
</dbReference>
<keyword evidence="6 7" id="KW-0472">Membrane</keyword>
<feature type="transmembrane region" description="Helical" evidence="7">
    <location>
        <begin position="255"/>
        <end position="273"/>
    </location>
</feature>
<keyword evidence="3" id="KW-1003">Cell membrane</keyword>
<keyword evidence="5 7" id="KW-1133">Transmembrane helix</keyword>
<organism evidence="9 10">
    <name type="scientific">Microtetraspora glauca</name>
    <dbReference type="NCBI Taxonomy" id="1996"/>
    <lineage>
        <taxon>Bacteria</taxon>
        <taxon>Bacillati</taxon>
        <taxon>Actinomycetota</taxon>
        <taxon>Actinomycetes</taxon>
        <taxon>Streptosporangiales</taxon>
        <taxon>Streptosporangiaceae</taxon>
        <taxon>Microtetraspora</taxon>
    </lineage>
</organism>
<comment type="similarity">
    <text evidence="7">Belongs to the binding-protein-dependent transport system permease family.</text>
</comment>
<evidence type="ECO:0000256" key="4">
    <source>
        <dbReference type="ARBA" id="ARBA00022692"/>
    </source>
</evidence>
<evidence type="ECO:0000313" key="10">
    <source>
        <dbReference type="Proteomes" id="UP001551675"/>
    </source>
</evidence>
<feature type="transmembrane region" description="Helical" evidence="7">
    <location>
        <begin position="97"/>
        <end position="119"/>
    </location>
</feature>
<keyword evidence="10" id="KW-1185">Reference proteome</keyword>
<keyword evidence="2 7" id="KW-0813">Transport</keyword>
<evidence type="ECO:0000256" key="3">
    <source>
        <dbReference type="ARBA" id="ARBA00022475"/>
    </source>
</evidence>
<protein>
    <submittedName>
        <fullName evidence="9">ABC transporter permease subunit</fullName>
    </submittedName>
</protein>
<dbReference type="Gene3D" id="1.10.3720.10">
    <property type="entry name" value="MetI-like"/>
    <property type="match status" value="1"/>
</dbReference>
<evidence type="ECO:0000256" key="1">
    <source>
        <dbReference type="ARBA" id="ARBA00004651"/>
    </source>
</evidence>
<dbReference type="InterPro" id="IPR035906">
    <property type="entry name" value="MetI-like_sf"/>
</dbReference>
<accession>A0ABV3G9I0</accession>
<feature type="transmembrane region" description="Helical" evidence="7">
    <location>
        <begin position="131"/>
        <end position="153"/>
    </location>
</feature>
<evidence type="ECO:0000259" key="8">
    <source>
        <dbReference type="PROSITE" id="PS50928"/>
    </source>
</evidence>
<evidence type="ECO:0000256" key="7">
    <source>
        <dbReference type="RuleBase" id="RU363032"/>
    </source>
</evidence>